<dbReference type="HOGENOM" id="CLU_3267763_0_0_6"/>
<gene>
    <name evidence="1" type="ORF">CIT292_09574</name>
</gene>
<evidence type="ECO:0000313" key="1">
    <source>
        <dbReference type="EMBL" id="EFE07025.1"/>
    </source>
</evidence>
<organism evidence="1 2">
    <name type="scientific">Citrobacter youngae ATCC 29220</name>
    <dbReference type="NCBI Taxonomy" id="500640"/>
    <lineage>
        <taxon>Bacteria</taxon>
        <taxon>Pseudomonadati</taxon>
        <taxon>Pseudomonadota</taxon>
        <taxon>Gammaproteobacteria</taxon>
        <taxon>Enterobacterales</taxon>
        <taxon>Enterobacteriaceae</taxon>
        <taxon>Citrobacter</taxon>
        <taxon>Citrobacter freundii complex</taxon>
    </lineage>
</organism>
<proteinExistence type="predicted"/>
<reference evidence="1 2" key="1">
    <citation type="submission" date="2010-02" db="EMBL/GenBank/DDBJ databases">
        <authorList>
            <person name="Weinstock G."/>
            <person name="Sodergren E."/>
            <person name="Clifton S."/>
            <person name="Fulton L."/>
            <person name="Fulton B."/>
            <person name="Courtney L."/>
            <person name="Fronick C."/>
            <person name="Harrison M."/>
            <person name="Strong C."/>
            <person name="Farmer C."/>
            <person name="Delahaunty K."/>
            <person name="Markovic C."/>
            <person name="Hall O."/>
            <person name="Minx P."/>
            <person name="Tomlinson C."/>
            <person name="Mitreva M."/>
            <person name="Nelson J."/>
            <person name="Hou S."/>
            <person name="Wollam A."/>
            <person name="Pepin K.H."/>
            <person name="Johnson M."/>
            <person name="Bhonagiri V."/>
            <person name="Zhang X."/>
            <person name="Suruliraj S."/>
            <person name="Warren W."/>
            <person name="Chinwalla A."/>
            <person name="Mardis E.R."/>
            <person name="Wilson R.K."/>
        </authorList>
    </citation>
    <scope>NUCLEOTIDE SEQUENCE [LARGE SCALE GENOMIC DNA]</scope>
    <source>
        <strain evidence="1 2">ATCC 29220</strain>
    </source>
</reference>
<name>D4BGC7_9ENTR</name>
<evidence type="ECO:0000313" key="2">
    <source>
        <dbReference type="Proteomes" id="UP000003880"/>
    </source>
</evidence>
<protein>
    <submittedName>
        <fullName evidence="1">Uncharacterized protein</fullName>
    </submittedName>
</protein>
<dbReference type="EMBL" id="ABWL02000019">
    <property type="protein sequence ID" value="EFE07025.1"/>
    <property type="molecule type" value="Genomic_DNA"/>
</dbReference>
<dbReference type="Proteomes" id="UP000003880">
    <property type="component" value="Unassembled WGS sequence"/>
</dbReference>
<comment type="caution">
    <text evidence="1">The sequence shown here is derived from an EMBL/GenBank/DDBJ whole genome shotgun (WGS) entry which is preliminary data.</text>
</comment>
<accession>D4BGC7</accession>
<dbReference type="AlphaFoldDB" id="D4BGC7"/>
<sequence length="41" mass="4627">MLAEGCEKAGEARQCAIHKFSIISRGNSISRKMSFPFLRQK</sequence>